<proteinExistence type="predicted"/>
<keyword evidence="3" id="KW-1185">Reference proteome</keyword>
<evidence type="ECO:0000313" key="2">
    <source>
        <dbReference type="EMBL" id="KAA5612410.1"/>
    </source>
</evidence>
<dbReference type="Pfam" id="PF09851">
    <property type="entry name" value="SHOCT"/>
    <property type="match status" value="1"/>
</dbReference>
<dbReference type="InterPro" id="IPR018649">
    <property type="entry name" value="SHOCT"/>
</dbReference>
<reference evidence="2 3" key="1">
    <citation type="submission" date="2019-09" db="EMBL/GenBank/DDBJ databases">
        <title>Genome sequence of Rhodovastum atsumiense, a diverse member of the Acetobacteraceae family of non-sulfur purple photosynthetic bacteria.</title>
        <authorList>
            <person name="Meyer T."/>
            <person name="Kyndt J."/>
        </authorList>
    </citation>
    <scope>NUCLEOTIDE SEQUENCE [LARGE SCALE GENOMIC DNA]</scope>
    <source>
        <strain evidence="2 3">DSM 21279</strain>
    </source>
</reference>
<comment type="caution">
    <text evidence="2">The sequence shown here is derived from an EMBL/GenBank/DDBJ whole genome shotgun (WGS) entry which is preliminary data.</text>
</comment>
<protein>
    <submittedName>
        <fullName evidence="2">SHOCT domain-containing protein</fullName>
    </submittedName>
</protein>
<organism evidence="2 3">
    <name type="scientific">Rhodovastum atsumiense</name>
    <dbReference type="NCBI Taxonomy" id="504468"/>
    <lineage>
        <taxon>Bacteria</taxon>
        <taxon>Pseudomonadati</taxon>
        <taxon>Pseudomonadota</taxon>
        <taxon>Alphaproteobacteria</taxon>
        <taxon>Acetobacterales</taxon>
        <taxon>Acetobacteraceae</taxon>
        <taxon>Rhodovastum</taxon>
    </lineage>
</organism>
<dbReference type="OrthoDB" id="1778949at2"/>
<evidence type="ECO:0000313" key="3">
    <source>
        <dbReference type="Proteomes" id="UP000325255"/>
    </source>
</evidence>
<dbReference type="RefSeq" id="WP_150040509.1">
    <property type="nucleotide sequence ID" value="NZ_OW485601.1"/>
</dbReference>
<accession>A0A5M6IVR5</accession>
<evidence type="ECO:0000259" key="1">
    <source>
        <dbReference type="Pfam" id="PF09851"/>
    </source>
</evidence>
<sequence>MLELTPEGRRTIEDVARRHGVSGDAVLVLLGALVAGGGTMAQFSHPDLGGMGQWSQGGMIMVGDMFNQALKYRVDALCSELAGLLQREQPRLIAPPPSQSQFQSQGGGLFAGGQSPMQWWPAELGSPDTAGAQNGLRYAYFRAARRLAVERDGRLTLHDTGDHQIGGVSQQQGGEQSLTFTSQYGPVRVSDLPVIGPAPANAPEPFVAAPQAPVPSTNFAPEPPEPPAPAPQAAAVLPVDAGSARPAGDPLAMIERLAELRQKGILTEEEFAAKKAELLSRL</sequence>
<dbReference type="Proteomes" id="UP000325255">
    <property type="component" value="Unassembled WGS sequence"/>
</dbReference>
<dbReference type="AlphaFoldDB" id="A0A5M6IVR5"/>
<feature type="domain" description="SHOCT" evidence="1">
    <location>
        <begin position="254"/>
        <end position="279"/>
    </location>
</feature>
<gene>
    <name evidence="2" type="ORF">F1189_09540</name>
</gene>
<dbReference type="EMBL" id="VWPK01000012">
    <property type="protein sequence ID" value="KAA5612410.1"/>
    <property type="molecule type" value="Genomic_DNA"/>
</dbReference>
<name>A0A5M6IVR5_9PROT</name>